<accession>A0A023BE07</accession>
<keyword evidence="2" id="KW-1185">Reference proteome</keyword>
<protein>
    <submittedName>
        <fullName evidence="1">Uncharacterized protein</fullName>
    </submittedName>
</protein>
<dbReference type="Proteomes" id="UP000019763">
    <property type="component" value="Unassembled WGS sequence"/>
</dbReference>
<proteinExistence type="predicted"/>
<evidence type="ECO:0000313" key="1">
    <source>
        <dbReference type="EMBL" id="EZG89093.1"/>
    </source>
</evidence>
<dbReference type="VEuPathDB" id="CryptoDB:GNI_002960"/>
<dbReference type="AlphaFoldDB" id="A0A023BE07"/>
<evidence type="ECO:0000313" key="2">
    <source>
        <dbReference type="Proteomes" id="UP000019763"/>
    </source>
</evidence>
<organism evidence="1 2">
    <name type="scientific">Gregarina niphandrodes</name>
    <name type="common">Septate eugregarine</name>
    <dbReference type="NCBI Taxonomy" id="110365"/>
    <lineage>
        <taxon>Eukaryota</taxon>
        <taxon>Sar</taxon>
        <taxon>Alveolata</taxon>
        <taxon>Apicomplexa</taxon>
        <taxon>Conoidasida</taxon>
        <taxon>Gregarinasina</taxon>
        <taxon>Eugregarinorida</taxon>
        <taxon>Gregarinidae</taxon>
        <taxon>Gregarina</taxon>
    </lineage>
</organism>
<sequence>MPSGFDIRYKEYYELGTVIAYVSVHNSHRHIPFDELINRLGEQLCKSEWENITYAGIIPGVAIVLDLPHYNFDYYCPSTILRSCDRLLAELYRGGKAQSGECEKTAAGYPPPSESGLRFALFVASLQRVVYDVWADAFPLPHITYIK</sequence>
<gene>
    <name evidence="1" type="ORF">GNI_002960</name>
</gene>
<dbReference type="GeneID" id="22910360"/>
<name>A0A023BE07_GRENI</name>
<reference evidence="1" key="1">
    <citation type="submission" date="2013-12" db="EMBL/GenBank/DDBJ databases">
        <authorList>
            <person name="Omoto C.K."/>
            <person name="Sibley D."/>
            <person name="Venepally P."/>
            <person name="Hadjithomas M."/>
            <person name="Karamycheva S."/>
            <person name="Brunk B."/>
            <person name="Roos D."/>
            <person name="Caler E."/>
            <person name="Lorenzi H."/>
        </authorList>
    </citation>
    <scope>NUCLEOTIDE SEQUENCE</scope>
</reference>
<dbReference type="RefSeq" id="XP_011128499.1">
    <property type="nucleotide sequence ID" value="XM_011130197.1"/>
</dbReference>
<comment type="caution">
    <text evidence="1">The sequence shown here is derived from an EMBL/GenBank/DDBJ whole genome shotgun (WGS) entry which is preliminary data.</text>
</comment>
<dbReference type="EMBL" id="AFNH02000026">
    <property type="protein sequence ID" value="EZG89093.1"/>
    <property type="molecule type" value="Genomic_DNA"/>
</dbReference>